<evidence type="ECO:0000256" key="1">
    <source>
        <dbReference type="ARBA" id="ARBA00023121"/>
    </source>
</evidence>
<evidence type="ECO:0000313" key="2">
    <source>
        <dbReference type="EMBL" id="MDT9411584.1"/>
    </source>
</evidence>
<dbReference type="InterPro" id="IPR043168">
    <property type="entry name" value="DegV_C"/>
</dbReference>
<dbReference type="AlphaFoldDB" id="A0A6I8MHW5"/>
<sequence>MAVRIVTDSSSGLPAEIAEELGITVVDLHLVPSENQVSTAGLSALELAAAYARQLERGGDAGVVALHLSKELSSTWSAAHTAAAVFDGAVDVVDTQSVGMCVGAAAMAAARLAQGGASLRECVDMARDTLRRSETWLYLHRMEEMRRSGRITTATAVVSAALATKPIMQLRGGHVELAVKTRTQSKAFARLVAVISDRCAGEPAFVAIQHHQALEAAHSLQSQLTAALPKGSSFMIMDMDQALSVHCGVGALGISVVFSSYSDTAPTDLSTTS</sequence>
<dbReference type="PROSITE" id="PS51482">
    <property type="entry name" value="DEGV"/>
    <property type="match status" value="1"/>
</dbReference>
<dbReference type="NCBIfam" id="TIGR00762">
    <property type="entry name" value="DegV"/>
    <property type="match status" value="1"/>
</dbReference>
<reference evidence="3 4" key="1">
    <citation type="submission" date="2019-11" db="EMBL/GenBank/DDBJ databases">
        <authorList>
            <person name="Brisse S."/>
        </authorList>
    </citation>
    <scope>NUCLEOTIDE SEQUENCE [LARGE SCALE GENOMIC DNA]</scope>
    <source>
        <strain evidence="3">FRC0190</strain>
    </source>
</reference>
<dbReference type="GO" id="GO:0008289">
    <property type="term" value="F:lipid binding"/>
    <property type="evidence" value="ECO:0007669"/>
    <property type="project" value="UniProtKB-KW"/>
</dbReference>
<keyword evidence="1" id="KW-0446">Lipid-binding</keyword>
<dbReference type="EMBL" id="JARUHM010000011">
    <property type="protein sequence ID" value="MDT9411584.1"/>
    <property type="molecule type" value="Genomic_DNA"/>
</dbReference>
<accession>A0A6I8MHW5</accession>
<evidence type="ECO:0000313" key="4">
    <source>
        <dbReference type="Proteomes" id="UP000423525"/>
    </source>
</evidence>
<dbReference type="Proteomes" id="UP001265983">
    <property type="component" value="Unassembled WGS sequence"/>
</dbReference>
<evidence type="ECO:0000313" key="3">
    <source>
        <dbReference type="EMBL" id="VZH85864.1"/>
    </source>
</evidence>
<dbReference type="Gene3D" id="3.40.50.10170">
    <property type="match status" value="2"/>
</dbReference>
<dbReference type="InterPro" id="IPR050270">
    <property type="entry name" value="DegV_domain_contain"/>
</dbReference>
<organism evidence="3 4">
    <name type="scientific">Corynebacterium rouxii</name>
    <dbReference type="NCBI Taxonomy" id="2719119"/>
    <lineage>
        <taxon>Bacteria</taxon>
        <taxon>Bacillati</taxon>
        <taxon>Actinomycetota</taxon>
        <taxon>Actinomycetes</taxon>
        <taxon>Mycobacteriales</taxon>
        <taxon>Corynebacteriaceae</taxon>
        <taxon>Corynebacterium</taxon>
    </lineage>
</organism>
<protein>
    <submittedName>
        <fullName evidence="3">DegV family EDD domain-containing protein</fullName>
    </submittedName>
    <submittedName>
        <fullName evidence="2">DegV family protein</fullName>
    </submittedName>
</protein>
<dbReference type="KEGG" id="crf:FRC0190_01796"/>
<dbReference type="EMBL" id="LR738855">
    <property type="protein sequence ID" value="VZH85864.1"/>
    <property type="molecule type" value="Genomic_DNA"/>
</dbReference>
<dbReference type="InterPro" id="IPR003797">
    <property type="entry name" value="DegV"/>
</dbReference>
<dbReference type="PANTHER" id="PTHR33434:SF2">
    <property type="entry name" value="FATTY ACID-BINDING PROTEIN TM_1468"/>
    <property type="match status" value="1"/>
</dbReference>
<gene>
    <name evidence="3" type="ORF">FRC0190_01796</name>
    <name evidence="2" type="ORF">P8T80_09365</name>
</gene>
<dbReference type="Pfam" id="PF02645">
    <property type="entry name" value="DegV"/>
    <property type="match status" value="1"/>
</dbReference>
<dbReference type="Proteomes" id="UP000423525">
    <property type="component" value="Chromosome"/>
</dbReference>
<reference evidence="2 5" key="2">
    <citation type="submission" date="2023-03" db="EMBL/GenBank/DDBJ databases">
        <title>Whole genome sequence of the first Corynebacterium rouxii strains isolated in Brazil: a recent member of Corynebacterium diphtheriae complex.</title>
        <authorList>
            <person name="Vieira V."/>
            <person name="Ramos J.N."/>
            <person name="Araujo M.R.B."/>
            <person name="Baio P.V."/>
            <person name="Sant'Anna L.O."/>
            <person name="Veras J.F.C."/>
            <person name="Vieira E.M.D."/>
            <person name="Sousa M.A.B."/>
            <person name="Camargo C.H."/>
            <person name="Sacchi C.T."/>
            <person name="Campos K.R."/>
            <person name="Santos M.B.N."/>
            <person name="Bokermann S."/>
            <person name="Alvim L.B."/>
            <person name="Santos L.S."/>
            <person name="Mattos-Guaraldi A.L."/>
        </authorList>
    </citation>
    <scope>NUCLEOTIDE SEQUENCE [LARGE SCALE GENOMIC DNA]</scope>
    <source>
        <strain evidence="2 5">70862</strain>
    </source>
</reference>
<dbReference type="SUPFAM" id="SSF82549">
    <property type="entry name" value="DAK1/DegV-like"/>
    <property type="match status" value="1"/>
</dbReference>
<keyword evidence="5" id="KW-1185">Reference proteome</keyword>
<evidence type="ECO:0000313" key="5">
    <source>
        <dbReference type="Proteomes" id="UP001265983"/>
    </source>
</evidence>
<proteinExistence type="predicted"/>
<dbReference type="RefSeq" id="WP_155873724.1">
    <property type="nucleotide sequence ID" value="NZ_CP168248.1"/>
</dbReference>
<dbReference type="Gene3D" id="3.30.1180.10">
    <property type="match status" value="1"/>
</dbReference>
<name>A0A6I8MHW5_9CORY</name>
<dbReference type="PANTHER" id="PTHR33434">
    <property type="entry name" value="DEGV DOMAIN-CONTAINING PROTEIN DR_1986-RELATED"/>
    <property type="match status" value="1"/>
</dbReference>